<gene>
    <name evidence="6" type="primary">flgI</name>
    <name evidence="7" type="ORF">C5O18_02930</name>
</gene>
<comment type="subcellular location">
    <subcellularLocation>
        <location evidence="2 6">Bacterial flagellum basal body</location>
    </subcellularLocation>
</comment>
<dbReference type="GO" id="GO:0009428">
    <property type="term" value="C:bacterial-type flagellum basal body, distal rod, P ring"/>
    <property type="evidence" value="ECO:0007669"/>
    <property type="project" value="InterPro"/>
</dbReference>
<dbReference type="HAMAP" id="MF_00416">
    <property type="entry name" value="FlgI"/>
    <property type="match status" value="1"/>
</dbReference>
<dbReference type="EMBL" id="PTQZ01000037">
    <property type="protein sequence ID" value="PQA48902.1"/>
    <property type="molecule type" value="Genomic_DNA"/>
</dbReference>
<keyword evidence="7" id="KW-0966">Cell projection</keyword>
<dbReference type="GO" id="GO:0071973">
    <property type="term" value="P:bacterial-type flagellum-dependent cell motility"/>
    <property type="evidence" value="ECO:0007669"/>
    <property type="project" value="InterPro"/>
</dbReference>
<feature type="chain" id="PRO_5015207127" description="Flagellar P-ring protein" evidence="6">
    <location>
        <begin position="28"/>
        <end position="375"/>
    </location>
</feature>
<dbReference type="PANTHER" id="PTHR30381:SF0">
    <property type="entry name" value="FLAGELLAR P-RING PROTEIN"/>
    <property type="match status" value="1"/>
</dbReference>
<name>A0A2P6ATZ8_9GAMM</name>
<evidence type="ECO:0000256" key="4">
    <source>
        <dbReference type="ARBA" id="ARBA00022729"/>
    </source>
</evidence>
<protein>
    <recommendedName>
        <fullName evidence="6">Flagellar P-ring protein</fullName>
    </recommendedName>
    <alternativeName>
        <fullName evidence="6">Basal body P-ring protein</fullName>
    </alternativeName>
</protein>
<reference evidence="8" key="1">
    <citation type="submission" date="2018-02" db="EMBL/GenBank/DDBJ databases">
        <title>Genome sequencing of Solimonas sp. HR-BB.</title>
        <authorList>
            <person name="Lee Y."/>
            <person name="Jeon C.O."/>
        </authorList>
    </citation>
    <scope>NUCLEOTIDE SEQUENCE [LARGE SCALE GENOMIC DNA]</scope>
    <source>
        <strain evidence="8">HR-E</strain>
    </source>
</reference>
<evidence type="ECO:0000256" key="3">
    <source>
        <dbReference type="ARBA" id="ARBA00008994"/>
    </source>
</evidence>
<dbReference type="PANTHER" id="PTHR30381">
    <property type="entry name" value="FLAGELLAR P-RING PERIPLASMIC PROTEIN FLGI"/>
    <property type="match status" value="1"/>
</dbReference>
<dbReference type="PRINTS" id="PR01010">
    <property type="entry name" value="FLGPRINGFLGI"/>
</dbReference>
<keyword evidence="4 6" id="KW-0732">Signal</keyword>
<accession>A0A2P6ATZ8</accession>
<keyword evidence="7" id="KW-0969">Cilium</keyword>
<organism evidence="7 8">
    <name type="scientific">Amnimonas aquatica</name>
    <dbReference type="NCBI Taxonomy" id="2094561"/>
    <lineage>
        <taxon>Bacteria</taxon>
        <taxon>Pseudomonadati</taxon>
        <taxon>Pseudomonadota</taxon>
        <taxon>Gammaproteobacteria</taxon>
        <taxon>Moraxellales</taxon>
        <taxon>Moraxellaceae</taxon>
        <taxon>Amnimonas</taxon>
    </lineage>
</organism>
<dbReference type="NCBIfam" id="NF003676">
    <property type="entry name" value="PRK05303.1"/>
    <property type="match status" value="1"/>
</dbReference>
<evidence type="ECO:0000256" key="5">
    <source>
        <dbReference type="ARBA" id="ARBA00023143"/>
    </source>
</evidence>
<evidence type="ECO:0000313" key="7">
    <source>
        <dbReference type="EMBL" id="PQA48902.1"/>
    </source>
</evidence>
<comment type="caution">
    <text evidence="7">The sequence shown here is derived from an EMBL/GenBank/DDBJ whole genome shotgun (WGS) entry which is preliminary data.</text>
</comment>
<dbReference type="GO" id="GO:0005198">
    <property type="term" value="F:structural molecule activity"/>
    <property type="evidence" value="ECO:0007669"/>
    <property type="project" value="InterPro"/>
</dbReference>
<evidence type="ECO:0000256" key="2">
    <source>
        <dbReference type="ARBA" id="ARBA00004117"/>
    </source>
</evidence>
<evidence type="ECO:0000313" key="8">
    <source>
        <dbReference type="Proteomes" id="UP000243900"/>
    </source>
</evidence>
<dbReference type="OrthoDB" id="9786431at2"/>
<keyword evidence="5 6" id="KW-0975">Bacterial flagellum</keyword>
<comment type="subunit">
    <text evidence="6">The basal body constitutes a major portion of the flagellar organelle and consists of four rings (L,P,S, and M) mounted on a central rod.</text>
</comment>
<proteinExistence type="inferred from homology"/>
<evidence type="ECO:0000256" key="6">
    <source>
        <dbReference type="HAMAP-Rule" id="MF_00416"/>
    </source>
</evidence>
<dbReference type="GO" id="GO:0030288">
    <property type="term" value="C:outer membrane-bounded periplasmic space"/>
    <property type="evidence" value="ECO:0007669"/>
    <property type="project" value="InterPro"/>
</dbReference>
<dbReference type="AlphaFoldDB" id="A0A2P6ATZ8"/>
<feature type="signal peptide" evidence="6">
    <location>
        <begin position="1"/>
        <end position="27"/>
    </location>
</feature>
<dbReference type="Pfam" id="PF02119">
    <property type="entry name" value="FlgI"/>
    <property type="match status" value="1"/>
</dbReference>
<comment type="function">
    <text evidence="1 6">Assembles around the rod to form the L-ring and probably protects the motor/basal body from shearing forces during rotation.</text>
</comment>
<dbReference type="RefSeq" id="WP_105191369.1">
    <property type="nucleotide sequence ID" value="NZ_PTQZ01000037.1"/>
</dbReference>
<dbReference type="Proteomes" id="UP000243900">
    <property type="component" value="Unassembled WGS sequence"/>
</dbReference>
<comment type="similarity">
    <text evidence="3 6">Belongs to the FlgI family.</text>
</comment>
<keyword evidence="8" id="KW-1185">Reference proteome</keyword>
<keyword evidence="7" id="KW-0282">Flagellum</keyword>
<dbReference type="InterPro" id="IPR001782">
    <property type="entry name" value="Flag_FlgI"/>
</dbReference>
<evidence type="ECO:0000256" key="1">
    <source>
        <dbReference type="ARBA" id="ARBA00002591"/>
    </source>
</evidence>
<sequence length="375" mass="38651" precursor="true">MNSRFPSSLKALALIAAVVLPMLPALAQAERVKDLVSISGVRGNQLVGYGLVVGLAGTGDQTSQAQFTIQSIRNMLSRFGVKVPDNINPQLKNVAAVMVHATLPPFAKPGQNIDVTVSSIGNAGSLRGGSLLMTPLTGADGQIYAMAQGSLLVGGMGASGQDGSRITVNVPSAGRIPGGASVERQAPGQVAVNGQIQLNLNSPDFTTANRLVEEINRNLGEGVARAMDATTVAVQGPADPDRQISFISILENMEIKPAEAPARVVVNSRTGTIVIGGTVRTLPAAVTHGSLTVTIKENPRVSQPAPFSQGQTAIVPDSTIAVEQATPRMFKLDTGNTLDDVVRAINAVGAAPSDLVAILEALSQAGALRAELIVI</sequence>